<dbReference type="SUPFAM" id="SSF56784">
    <property type="entry name" value="HAD-like"/>
    <property type="match status" value="1"/>
</dbReference>
<reference evidence="2" key="1">
    <citation type="journal article" date="2019" name="Int. J. Syst. Evol. Microbiol.">
        <title>The Global Catalogue of Microorganisms (GCM) 10K type strain sequencing project: providing services to taxonomists for standard genome sequencing and annotation.</title>
        <authorList>
            <consortium name="The Broad Institute Genomics Platform"/>
            <consortium name="The Broad Institute Genome Sequencing Center for Infectious Disease"/>
            <person name="Wu L."/>
            <person name="Ma J."/>
        </authorList>
    </citation>
    <scope>NUCLEOTIDE SEQUENCE [LARGE SCALE GENOMIC DNA]</scope>
    <source>
        <strain evidence="2">CCM 9110</strain>
    </source>
</reference>
<dbReference type="Gene3D" id="3.30.1240.10">
    <property type="match status" value="1"/>
</dbReference>
<dbReference type="Pfam" id="PF08282">
    <property type="entry name" value="Hydrolase_3"/>
    <property type="match status" value="1"/>
</dbReference>
<dbReference type="Gene3D" id="3.40.50.1000">
    <property type="entry name" value="HAD superfamily/HAD-like"/>
    <property type="match status" value="1"/>
</dbReference>
<dbReference type="NCBIfam" id="TIGR01484">
    <property type="entry name" value="HAD-SF-IIB"/>
    <property type="match status" value="1"/>
</dbReference>
<evidence type="ECO:0000313" key="2">
    <source>
        <dbReference type="Proteomes" id="UP001597199"/>
    </source>
</evidence>
<dbReference type="Proteomes" id="UP001597199">
    <property type="component" value="Unassembled WGS sequence"/>
</dbReference>
<dbReference type="EC" id="3.-.-.-" evidence="1"/>
<dbReference type="EMBL" id="JBHTOA010000046">
    <property type="protein sequence ID" value="MFD1399996.1"/>
    <property type="molecule type" value="Genomic_DNA"/>
</dbReference>
<gene>
    <name evidence="1" type="ORF">ACFQ41_11810</name>
</gene>
<keyword evidence="2" id="KW-1185">Reference proteome</keyword>
<name>A0ABW4BHK0_9LACO</name>
<dbReference type="PANTHER" id="PTHR10000">
    <property type="entry name" value="PHOSPHOSERINE PHOSPHATASE"/>
    <property type="match status" value="1"/>
</dbReference>
<dbReference type="InterPro" id="IPR036412">
    <property type="entry name" value="HAD-like_sf"/>
</dbReference>
<dbReference type="InterPro" id="IPR023214">
    <property type="entry name" value="HAD_sf"/>
</dbReference>
<dbReference type="SFLD" id="SFLDS00003">
    <property type="entry name" value="Haloacid_Dehalogenase"/>
    <property type="match status" value="1"/>
</dbReference>
<proteinExistence type="predicted"/>
<dbReference type="GO" id="GO:0016787">
    <property type="term" value="F:hydrolase activity"/>
    <property type="evidence" value="ECO:0007669"/>
    <property type="project" value="UniProtKB-KW"/>
</dbReference>
<keyword evidence="1" id="KW-0378">Hydrolase</keyword>
<evidence type="ECO:0000313" key="1">
    <source>
        <dbReference type="EMBL" id="MFD1399996.1"/>
    </source>
</evidence>
<dbReference type="RefSeq" id="WP_204118940.1">
    <property type="nucleotide sequence ID" value="NZ_BOLV01000009.1"/>
</dbReference>
<dbReference type="PANTHER" id="PTHR10000:SF8">
    <property type="entry name" value="HAD SUPERFAMILY HYDROLASE-LIKE, TYPE 3"/>
    <property type="match status" value="1"/>
</dbReference>
<protein>
    <submittedName>
        <fullName evidence="1">HAD family hydrolase</fullName>
        <ecNumber evidence="1">3.-.-.-</ecNumber>
        <ecNumber evidence="1">3.1.3.-</ecNumber>
    </submittedName>
</protein>
<comment type="caution">
    <text evidence="1">The sequence shown here is derived from an EMBL/GenBank/DDBJ whole genome shotgun (WGS) entry which is preliminary data.</text>
</comment>
<sequence>MTPIKLIASDLDNTLLLADSTLPAGIFDRIRQLHAAGIEFVAASGRGVYTLEDLFAPVANQMSFVAENGGVIKRQGQVLAQNMLKPEETAEVVAWVRTQPDVIAIGNALAATYLDASEADYQPELSSFISRFAIAPDLTQAPVPMAKLSLYFRAGGAYAAFPRIEAQFGDRYGLTVGGETFIDVMPKTTNKGLGLTQLGAALNITPAEMMAFGDTNNDIQMMQTVKYGVLVANATPNMAAYADYRTASNLDLGVLKAIDGVLAGQLPAHV</sequence>
<accession>A0ABW4BHK0</accession>
<dbReference type="SFLD" id="SFLDG01140">
    <property type="entry name" value="C2.B:_Phosphomannomutase_and_P"/>
    <property type="match status" value="1"/>
</dbReference>
<organism evidence="1 2">
    <name type="scientific">Lacticaseibacillus suilingensis</name>
    <dbReference type="NCBI Taxonomy" id="2799577"/>
    <lineage>
        <taxon>Bacteria</taxon>
        <taxon>Bacillati</taxon>
        <taxon>Bacillota</taxon>
        <taxon>Bacilli</taxon>
        <taxon>Lactobacillales</taxon>
        <taxon>Lactobacillaceae</taxon>
        <taxon>Lacticaseibacillus</taxon>
    </lineage>
</organism>
<dbReference type="EC" id="3.1.3.-" evidence="1"/>
<dbReference type="InterPro" id="IPR006379">
    <property type="entry name" value="HAD-SF_hydro_IIB"/>
</dbReference>